<dbReference type="RefSeq" id="WP_344002462.1">
    <property type="nucleotide sequence ID" value="NZ_BAAAGU010000036.1"/>
</dbReference>
<keyword evidence="2" id="KW-1185">Reference proteome</keyword>
<reference evidence="2" key="1">
    <citation type="journal article" date="2019" name="Int. J. Syst. Evol. Microbiol.">
        <title>The Global Catalogue of Microorganisms (GCM) 10K type strain sequencing project: providing services to taxonomists for standard genome sequencing and annotation.</title>
        <authorList>
            <consortium name="The Broad Institute Genomics Platform"/>
            <consortium name="The Broad Institute Genome Sequencing Center for Infectious Disease"/>
            <person name="Wu L."/>
            <person name="Ma J."/>
        </authorList>
    </citation>
    <scope>NUCLEOTIDE SEQUENCE [LARGE SCALE GENOMIC DNA]</scope>
    <source>
        <strain evidence="2">JCM 10367</strain>
    </source>
</reference>
<protein>
    <submittedName>
        <fullName evidence="1">Uncharacterized protein</fullName>
    </submittedName>
</protein>
<comment type="caution">
    <text evidence="1">The sequence shown here is derived from an EMBL/GenBank/DDBJ whole genome shotgun (WGS) entry which is preliminary data.</text>
</comment>
<dbReference type="EMBL" id="BAAAGU010000036">
    <property type="protein sequence ID" value="GAA0653974.1"/>
    <property type="molecule type" value="Genomic_DNA"/>
</dbReference>
<accession>A0ABP3SMX5</accession>
<name>A0ABP3SMX5_9ACTN</name>
<dbReference type="Proteomes" id="UP001500724">
    <property type="component" value="Unassembled WGS sequence"/>
</dbReference>
<sequence length="82" mass="8761">MHRRGRALRCRRAALFDEGEAERGAAAAHQALDDAARTDSTLVASRLNTLLDAARPYGTAAVDEVRTRATELTAARPTTIAA</sequence>
<organism evidence="1 2">
    <name type="scientific">Streptomyces thermocarboxydovorans</name>
    <dbReference type="NCBI Taxonomy" id="59298"/>
    <lineage>
        <taxon>Bacteria</taxon>
        <taxon>Bacillati</taxon>
        <taxon>Actinomycetota</taxon>
        <taxon>Actinomycetes</taxon>
        <taxon>Kitasatosporales</taxon>
        <taxon>Streptomycetaceae</taxon>
        <taxon>Streptomyces</taxon>
    </lineage>
</organism>
<evidence type="ECO:0000313" key="2">
    <source>
        <dbReference type="Proteomes" id="UP001500724"/>
    </source>
</evidence>
<proteinExistence type="predicted"/>
<gene>
    <name evidence="1" type="ORF">GCM10009535_35680</name>
</gene>
<evidence type="ECO:0000313" key="1">
    <source>
        <dbReference type="EMBL" id="GAA0653974.1"/>
    </source>
</evidence>